<dbReference type="PANTHER" id="PTHR11021:SF0">
    <property type="entry name" value="SMALL NUCLEAR RIBONUCLEOPROTEIN F"/>
    <property type="match status" value="1"/>
</dbReference>
<dbReference type="Gene3D" id="2.30.30.100">
    <property type="match status" value="1"/>
</dbReference>
<evidence type="ECO:0000256" key="10">
    <source>
        <dbReference type="SAM" id="MobiDB-lite"/>
    </source>
</evidence>
<reference evidence="14" key="3">
    <citation type="journal article" date="2018" name="Mol. Plant Microbe Interact.">
        <title>Genome sequence resources for the wheat stripe rust pathogen (Puccinia striiformis f. sp. tritici) and the barley stripe rust pathogen (Puccinia striiformis f. sp. hordei).</title>
        <authorList>
            <person name="Xia C."/>
            <person name="Wang M."/>
            <person name="Yin C."/>
            <person name="Cornejo O.E."/>
            <person name="Hulbert S.H."/>
            <person name="Chen X."/>
        </authorList>
    </citation>
    <scope>NUCLEOTIDE SEQUENCE [LARGE SCALE GENOMIC DNA]</scope>
    <source>
        <strain evidence="14">93TX-2</strain>
    </source>
</reference>
<dbReference type="VEuPathDB" id="FungiDB:PSHT_10309"/>
<feature type="domain" description="Sm" evidence="11">
    <location>
        <begin position="38"/>
        <end position="67"/>
    </location>
</feature>
<dbReference type="Proteomes" id="UP000238274">
    <property type="component" value="Unassembled WGS sequence"/>
</dbReference>
<keyword evidence="3" id="KW-0507">mRNA processing</keyword>
<dbReference type="SUPFAM" id="SSF50182">
    <property type="entry name" value="Sm-like ribonucleoproteins"/>
    <property type="match status" value="1"/>
</dbReference>
<evidence type="ECO:0000256" key="9">
    <source>
        <dbReference type="ARBA" id="ARBA00030144"/>
    </source>
</evidence>
<dbReference type="PANTHER" id="PTHR11021">
    <property type="entry name" value="SMALL NUCLEAR RIBONUCLEOPROTEIN F SNRNP-F"/>
    <property type="match status" value="1"/>
</dbReference>
<evidence type="ECO:0000256" key="2">
    <source>
        <dbReference type="ARBA" id="ARBA00007927"/>
    </source>
</evidence>
<protein>
    <recommendedName>
        <fullName evidence="9">Sm protein F</fullName>
    </recommendedName>
</protein>
<dbReference type="AlphaFoldDB" id="A0A2S4VAE3"/>
<proteinExistence type="inferred from homology"/>
<keyword evidence="4" id="KW-0747">Spliceosome</keyword>
<organism evidence="12 14">
    <name type="scientific">Puccinia striiformis</name>
    <dbReference type="NCBI Taxonomy" id="27350"/>
    <lineage>
        <taxon>Eukaryota</taxon>
        <taxon>Fungi</taxon>
        <taxon>Dikarya</taxon>
        <taxon>Basidiomycota</taxon>
        <taxon>Pucciniomycotina</taxon>
        <taxon>Pucciniomycetes</taxon>
        <taxon>Pucciniales</taxon>
        <taxon>Pucciniaceae</taxon>
        <taxon>Puccinia</taxon>
    </lineage>
</organism>
<feature type="region of interest" description="Disordered" evidence="10">
    <location>
        <begin position="73"/>
        <end position="106"/>
    </location>
</feature>
<name>A0A2S4VAE3_9BASI</name>
<accession>A0A2S4VAE3</accession>
<keyword evidence="14" id="KW-1185">Reference proteome</keyword>
<dbReference type="OrthoDB" id="409625at2759"/>
<dbReference type="GO" id="GO:0000398">
    <property type="term" value="P:mRNA splicing, via spliceosome"/>
    <property type="evidence" value="ECO:0007669"/>
    <property type="project" value="InterPro"/>
</dbReference>
<evidence type="ECO:0000313" key="13">
    <source>
        <dbReference type="EMBL" id="POW15572.1"/>
    </source>
</evidence>
<dbReference type="InterPro" id="IPR016487">
    <property type="entry name" value="Lsm6/sSmF"/>
</dbReference>
<gene>
    <name evidence="13" type="ORF">PSHT_06990</name>
    <name evidence="12" type="ORF">PSHT_10309</name>
</gene>
<reference evidence="14" key="2">
    <citation type="journal article" date="2018" name="BMC Genomics">
        <title>Genomic insights into host adaptation between the wheat stripe rust pathogen (Puccinia striiformis f. sp. tritici) and the barley stripe rust pathogen (Puccinia striiformis f. sp. hordei).</title>
        <authorList>
            <person name="Xia C."/>
            <person name="Wang M."/>
            <person name="Yin C."/>
            <person name="Cornejo O.E."/>
            <person name="Hulbert S.H."/>
            <person name="Chen X."/>
        </authorList>
    </citation>
    <scope>NUCLEOTIDE SEQUENCE [LARGE SCALE GENOMIC DNA]</scope>
    <source>
        <strain evidence="14">93TX-2</strain>
    </source>
</reference>
<dbReference type="EMBL" id="PKSM01000084">
    <property type="protein sequence ID" value="POW15572.1"/>
    <property type="molecule type" value="Genomic_DNA"/>
</dbReference>
<dbReference type="InterPro" id="IPR034100">
    <property type="entry name" value="Sm_F"/>
</dbReference>
<evidence type="ECO:0000259" key="11">
    <source>
        <dbReference type="Pfam" id="PF01423"/>
    </source>
</evidence>
<comment type="similarity">
    <text evidence="2">Belongs to the snRNP Sm proteins family. SmF/LSm6 subfamily.</text>
</comment>
<evidence type="ECO:0000256" key="7">
    <source>
        <dbReference type="ARBA" id="ARBA00023242"/>
    </source>
</evidence>
<reference evidence="12 14" key="1">
    <citation type="submission" date="2017-12" db="EMBL/GenBank/DDBJ databases">
        <title>Gene loss provides genomic basis for host adaptation in cereal stripe rust fungi.</title>
        <authorList>
            <person name="Xia C."/>
        </authorList>
    </citation>
    <scope>NUCLEOTIDE SEQUENCE [LARGE SCALE GENOMIC DNA]</scope>
    <source>
        <strain evidence="12 14">93TX-2</strain>
    </source>
</reference>
<dbReference type="InterPro" id="IPR001163">
    <property type="entry name" value="Sm_dom_euk/arc"/>
</dbReference>
<evidence type="ECO:0000256" key="3">
    <source>
        <dbReference type="ARBA" id="ARBA00022664"/>
    </source>
</evidence>
<evidence type="ECO:0000256" key="4">
    <source>
        <dbReference type="ARBA" id="ARBA00022728"/>
    </source>
</evidence>
<evidence type="ECO:0000256" key="1">
    <source>
        <dbReference type="ARBA" id="ARBA00004123"/>
    </source>
</evidence>
<keyword evidence="5" id="KW-0694">RNA-binding</keyword>
<keyword evidence="7" id="KW-0539">Nucleus</keyword>
<dbReference type="InterPro" id="IPR010920">
    <property type="entry name" value="LSM_dom_sf"/>
</dbReference>
<dbReference type="VEuPathDB" id="FungiDB:PSHT_06990"/>
<comment type="caution">
    <text evidence="12">The sequence shown here is derived from an EMBL/GenBank/DDBJ whole genome shotgun (WGS) entry which is preliminary data.</text>
</comment>
<dbReference type="GO" id="GO:0005685">
    <property type="term" value="C:U1 snRNP"/>
    <property type="evidence" value="ECO:0007669"/>
    <property type="project" value="TreeGrafter"/>
</dbReference>
<dbReference type="VEuPathDB" id="FungiDB:PSTT_02821"/>
<dbReference type="Pfam" id="PF01423">
    <property type="entry name" value="LSM"/>
    <property type="match status" value="1"/>
</dbReference>
<dbReference type="EMBL" id="PKSM01000158">
    <property type="protein sequence ID" value="POW06499.1"/>
    <property type="molecule type" value="Genomic_DNA"/>
</dbReference>
<evidence type="ECO:0000313" key="14">
    <source>
        <dbReference type="Proteomes" id="UP000238274"/>
    </source>
</evidence>
<evidence type="ECO:0000256" key="6">
    <source>
        <dbReference type="ARBA" id="ARBA00023187"/>
    </source>
</evidence>
<comment type="subcellular location">
    <subcellularLocation>
        <location evidence="1">Nucleus</location>
    </subcellularLocation>
</comment>
<dbReference type="GO" id="GO:0003723">
    <property type="term" value="F:RNA binding"/>
    <property type="evidence" value="ECO:0007669"/>
    <property type="project" value="UniProtKB-KW"/>
</dbReference>
<evidence type="ECO:0000256" key="5">
    <source>
        <dbReference type="ARBA" id="ARBA00022884"/>
    </source>
</evidence>
<dbReference type="GO" id="GO:0071013">
    <property type="term" value="C:catalytic step 2 spliceosome"/>
    <property type="evidence" value="ECO:0007669"/>
    <property type="project" value="TreeGrafter"/>
</dbReference>
<dbReference type="CDD" id="cd01722">
    <property type="entry name" value="Sm_F"/>
    <property type="match status" value="1"/>
</dbReference>
<sequence length="117" mass="12834">MSVVQPVNPKPFLQDLTGKECVVKLKWVGRCVDSFPTLANTEEYQNGQSVGSLGEVFIRCNNVLYASIADNVDNDGDTSQPELPSCLNPPTKYEADRHEPSFPTSGLLRKAVDLNAH</sequence>
<keyword evidence="6" id="KW-0508">mRNA splicing</keyword>
<keyword evidence="8" id="KW-0687">Ribonucleoprotein</keyword>
<evidence type="ECO:0000256" key="8">
    <source>
        <dbReference type="ARBA" id="ARBA00023274"/>
    </source>
</evidence>
<evidence type="ECO:0000313" key="12">
    <source>
        <dbReference type="EMBL" id="POW06499.1"/>
    </source>
</evidence>
<dbReference type="GO" id="GO:0034715">
    <property type="term" value="C:pICln-Sm protein complex"/>
    <property type="evidence" value="ECO:0007669"/>
    <property type="project" value="TreeGrafter"/>
</dbReference>